<evidence type="ECO:0000313" key="2">
    <source>
        <dbReference type="Proteomes" id="UP001172386"/>
    </source>
</evidence>
<name>A0ACC3A7T9_9EURO</name>
<reference evidence="1" key="1">
    <citation type="submission" date="2022-10" db="EMBL/GenBank/DDBJ databases">
        <title>Culturing micro-colonial fungi from biological soil crusts in the Mojave desert and describing Neophaeococcomyces mojavensis, and introducing the new genera and species Taxawa tesnikishii.</title>
        <authorList>
            <person name="Kurbessoian T."/>
            <person name="Stajich J.E."/>
        </authorList>
    </citation>
    <scope>NUCLEOTIDE SEQUENCE</scope>
    <source>
        <strain evidence="1">JES_112</strain>
    </source>
</reference>
<keyword evidence="2" id="KW-1185">Reference proteome</keyword>
<gene>
    <name evidence="1" type="ORF">H2198_004690</name>
</gene>
<dbReference type="EMBL" id="JAPDRQ010000072">
    <property type="protein sequence ID" value="KAJ9656802.1"/>
    <property type="molecule type" value="Genomic_DNA"/>
</dbReference>
<sequence length="350" mass="37468">MLPKKGLCRSSRRTIALTASPIIAVVGSLTYDHIFETERIPKPGESIPSTSLINAHGGKGANIAVAAYRASHKRPKDNKVASKSSVSEGEIRVFLNGAVGGDELGISLRAGIEEKGIDVTGVLTLPDAKTGQVVVMVEQKTGQSSSLGFKGANMLFQPRDDGVECLAGDTKSKPDVLITHCTLRLRMVRQMLETAYKCGVETVLSASPAVDLDNATYAHVVHLVFNKHEAAEMSGRVPTDFEDVEVAKETAAMFVTYGVKYAVITLGEAGAVYATYDGERGYVSAEKNVNVRDTTGAGDSFLGAYVVDFVRQKQKGEWKIDRAIGFASRAAARTIEQLGSQTALPWADEI</sequence>
<protein>
    <submittedName>
        <fullName evidence="1">Uncharacterized protein</fullName>
    </submittedName>
</protein>
<dbReference type="Proteomes" id="UP001172386">
    <property type="component" value="Unassembled WGS sequence"/>
</dbReference>
<proteinExistence type="predicted"/>
<evidence type="ECO:0000313" key="1">
    <source>
        <dbReference type="EMBL" id="KAJ9656802.1"/>
    </source>
</evidence>
<comment type="caution">
    <text evidence="1">The sequence shown here is derived from an EMBL/GenBank/DDBJ whole genome shotgun (WGS) entry which is preliminary data.</text>
</comment>
<organism evidence="1 2">
    <name type="scientific">Neophaeococcomyces mojaviensis</name>
    <dbReference type="NCBI Taxonomy" id="3383035"/>
    <lineage>
        <taxon>Eukaryota</taxon>
        <taxon>Fungi</taxon>
        <taxon>Dikarya</taxon>
        <taxon>Ascomycota</taxon>
        <taxon>Pezizomycotina</taxon>
        <taxon>Eurotiomycetes</taxon>
        <taxon>Chaetothyriomycetidae</taxon>
        <taxon>Chaetothyriales</taxon>
        <taxon>Chaetothyriales incertae sedis</taxon>
        <taxon>Neophaeococcomyces</taxon>
    </lineage>
</organism>
<accession>A0ACC3A7T9</accession>